<feature type="transmembrane region" description="Helical" evidence="1">
    <location>
        <begin position="5"/>
        <end position="23"/>
    </location>
</feature>
<proteinExistence type="predicted"/>
<sequence>MMVIIYGILEFTILFLAFFYVISERPSIRQLLMYASGVVFPTILISFYANHIASILYMVAATLLLYYSFVRSIFSFITVCVIIVSAIISDHFSMLLQPLLYNLFGEWSAASTVVLNVLTLSLLIYLYKQLIYRQFQMLDLPWYIQVALVTVLLSTVLVVYMNVFDAAGRSNEIILLNLFIQAGYFIAIMVLCSLLFIYMRKRNAIHQKEMEQKQFLQYMKELELVNQDMHKFRHDYVNILLTMRGFLDDNNLEGLRTYFHEHIIKVEQQTLKHNLMFMQFKNIKIQELKGLIATKLITAEKNKIFVNVEIPDLITSVDMDIIDLARVTGILLDNAIEASESVDHARINLGMIHTIQGHVLIIVENRTTLENCNVHRIFEENYSTKGKHRGLGLATVNKIVSRYPNVQLETLTDQNWFTQRLTIRTIAATGPAVKTGSA</sequence>
<dbReference type="GO" id="GO:0004673">
    <property type="term" value="F:protein histidine kinase activity"/>
    <property type="evidence" value="ECO:0007669"/>
    <property type="project" value="UniProtKB-EC"/>
</dbReference>
<feature type="domain" description="Sensor histidine kinase NatK-like C-terminal" evidence="2">
    <location>
        <begin position="319"/>
        <end position="423"/>
    </location>
</feature>
<dbReference type="Gene3D" id="3.30.565.10">
    <property type="entry name" value="Histidine kinase-like ATPase, C-terminal domain"/>
    <property type="match status" value="1"/>
</dbReference>
<dbReference type="Pfam" id="PF14501">
    <property type="entry name" value="HATPase_c_5"/>
    <property type="match status" value="1"/>
</dbReference>
<dbReference type="SUPFAM" id="SSF55874">
    <property type="entry name" value="ATPase domain of HSP90 chaperone/DNA topoisomerase II/histidine kinase"/>
    <property type="match status" value="1"/>
</dbReference>
<dbReference type="EMBL" id="JBHSTE010000003">
    <property type="protein sequence ID" value="MFC6332979.1"/>
    <property type="molecule type" value="Genomic_DNA"/>
</dbReference>
<dbReference type="PANTHER" id="PTHR40448">
    <property type="entry name" value="TWO-COMPONENT SENSOR HISTIDINE KINASE"/>
    <property type="match status" value="1"/>
</dbReference>
<keyword evidence="4" id="KW-1185">Reference proteome</keyword>
<keyword evidence="3" id="KW-0418">Kinase</keyword>
<dbReference type="InterPro" id="IPR036890">
    <property type="entry name" value="HATPase_C_sf"/>
</dbReference>
<accession>A0ABW1V688</accession>
<feature type="transmembrane region" description="Helical" evidence="1">
    <location>
        <begin position="173"/>
        <end position="198"/>
    </location>
</feature>
<evidence type="ECO:0000256" key="1">
    <source>
        <dbReference type="SAM" id="Phobius"/>
    </source>
</evidence>
<dbReference type="InterPro" id="IPR032834">
    <property type="entry name" value="NatK-like_C"/>
</dbReference>
<evidence type="ECO:0000313" key="4">
    <source>
        <dbReference type="Proteomes" id="UP001596233"/>
    </source>
</evidence>
<feature type="transmembrane region" description="Helical" evidence="1">
    <location>
        <begin position="73"/>
        <end position="95"/>
    </location>
</feature>
<dbReference type="RefSeq" id="WP_379233966.1">
    <property type="nucleotide sequence ID" value="NZ_JBHSTE010000003.1"/>
</dbReference>
<dbReference type="EC" id="2.7.13.3" evidence="3"/>
<feature type="transmembrane region" description="Helical" evidence="1">
    <location>
        <begin position="43"/>
        <end position="66"/>
    </location>
</feature>
<dbReference type="Proteomes" id="UP001596233">
    <property type="component" value="Unassembled WGS sequence"/>
</dbReference>
<feature type="transmembrane region" description="Helical" evidence="1">
    <location>
        <begin position="140"/>
        <end position="161"/>
    </location>
</feature>
<evidence type="ECO:0000313" key="3">
    <source>
        <dbReference type="EMBL" id="MFC6332979.1"/>
    </source>
</evidence>
<name>A0ABW1V688_9BACL</name>
<keyword evidence="1" id="KW-1133">Transmembrane helix</keyword>
<reference evidence="4" key="1">
    <citation type="journal article" date="2019" name="Int. J. Syst. Evol. Microbiol.">
        <title>The Global Catalogue of Microorganisms (GCM) 10K type strain sequencing project: providing services to taxonomists for standard genome sequencing and annotation.</title>
        <authorList>
            <consortium name="The Broad Institute Genomics Platform"/>
            <consortium name="The Broad Institute Genome Sequencing Center for Infectious Disease"/>
            <person name="Wu L."/>
            <person name="Ma J."/>
        </authorList>
    </citation>
    <scope>NUCLEOTIDE SEQUENCE [LARGE SCALE GENOMIC DNA]</scope>
    <source>
        <strain evidence="4">PCU 280</strain>
    </source>
</reference>
<keyword evidence="1" id="KW-0472">Membrane</keyword>
<keyword evidence="1" id="KW-0812">Transmembrane</keyword>
<keyword evidence="3" id="KW-0808">Transferase</keyword>
<comment type="caution">
    <text evidence="3">The sequence shown here is derived from an EMBL/GenBank/DDBJ whole genome shotgun (WGS) entry which is preliminary data.</text>
</comment>
<feature type="transmembrane region" description="Helical" evidence="1">
    <location>
        <begin position="107"/>
        <end position="128"/>
    </location>
</feature>
<gene>
    <name evidence="3" type="ORF">ACFP56_10125</name>
</gene>
<organism evidence="3 4">
    <name type="scientific">Paenibacillus septentrionalis</name>
    <dbReference type="NCBI Taxonomy" id="429342"/>
    <lineage>
        <taxon>Bacteria</taxon>
        <taxon>Bacillati</taxon>
        <taxon>Bacillota</taxon>
        <taxon>Bacilli</taxon>
        <taxon>Bacillales</taxon>
        <taxon>Paenibacillaceae</taxon>
        <taxon>Paenibacillus</taxon>
    </lineage>
</organism>
<protein>
    <submittedName>
        <fullName evidence="3">Sensor histidine kinase</fullName>
        <ecNumber evidence="3">2.7.13.3</ecNumber>
    </submittedName>
</protein>
<dbReference type="PANTHER" id="PTHR40448:SF1">
    <property type="entry name" value="TWO-COMPONENT SENSOR HISTIDINE KINASE"/>
    <property type="match status" value="1"/>
</dbReference>
<evidence type="ECO:0000259" key="2">
    <source>
        <dbReference type="Pfam" id="PF14501"/>
    </source>
</evidence>